<evidence type="ECO:0000256" key="1">
    <source>
        <dbReference type="ARBA" id="ARBA00023125"/>
    </source>
</evidence>
<evidence type="ECO:0000259" key="3">
    <source>
        <dbReference type="PROSITE" id="PS50977"/>
    </source>
</evidence>
<dbReference type="PANTHER" id="PTHR30055">
    <property type="entry name" value="HTH-TYPE TRANSCRIPTIONAL REGULATOR RUTR"/>
    <property type="match status" value="1"/>
</dbReference>
<keyword evidence="1 2" id="KW-0238">DNA-binding</keyword>
<evidence type="ECO:0000313" key="4">
    <source>
        <dbReference type="EMBL" id="KIA63672.1"/>
    </source>
</evidence>
<dbReference type="Proteomes" id="UP000031364">
    <property type="component" value="Unassembled WGS sequence"/>
</dbReference>
<protein>
    <submittedName>
        <fullName evidence="4">TetR family transcriptional regulator</fullName>
    </submittedName>
</protein>
<dbReference type="Pfam" id="PF00440">
    <property type="entry name" value="TetR_N"/>
    <property type="match status" value="1"/>
</dbReference>
<keyword evidence="5" id="KW-1185">Reference proteome</keyword>
<dbReference type="InterPro" id="IPR001647">
    <property type="entry name" value="HTH_TetR"/>
</dbReference>
<evidence type="ECO:0000256" key="2">
    <source>
        <dbReference type="PROSITE-ProRule" id="PRU00335"/>
    </source>
</evidence>
<dbReference type="PRINTS" id="PR00455">
    <property type="entry name" value="HTHTETR"/>
</dbReference>
<dbReference type="SUPFAM" id="SSF46689">
    <property type="entry name" value="Homeodomain-like"/>
    <property type="match status" value="1"/>
</dbReference>
<accession>A0ABR4ZE75</accession>
<evidence type="ECO:0000313" key="5">
    <source>
        <dbReference type="Proteomes" id="UP000031364"/>
    </source>
</evidence>
<dbReference type="InterPro" id="IPR050109">
    <property type="entry name" value="HTH-type_TetR-like_transc_reg"/>
</dbReference>
<dbReference type="InterPro" id="IPR009057">
    <property type="entry name" value="Homeodomain-like_sf"/>
</dbReference>
<comment type="caution">
    <text evidence="4">The sequence shown here is derived from an EMBL/GenBank/DDBJ whole genome shotgun (WGS) entry which is preliminary data.</text>
</comment>
<dbReference type="RefSeq" id="WP_043671700.1">
    <property type="nucleotide sequence ID" value="NZ_BDCI01000022.1"/>
</dbReference>
<name>A0ABR4ZE75_9NOCA</name>
<feature type="domain" description="HTH tetR-type" evidence="3">
    <location>
        <begin position="20"/>
        <end position="80"/>
    </location>
</feature>
<reference evidence="4 5" key="1">
    <citation type="journal article" date="2014" name="Int. J. Syst. Evol. Microbiol.">
        <title>Nocardia vulneris sp. nov., isolated from wounds of human patients in North America.</title>
        <authorList>
            <person name="Lasker B.A."/>
            <person name="Bell M."/>
            <person name="Klenk H.P."/>
            <person name="Sproer C."/>
            <person name="Schumann C."/>
            <person name="Schumann P."/>
            <person name="Brown J.M."/>
        </authorList>
    </citation>
    <scope>NUCLEOTIDE SEQUENCE [LARGE SCALE GENOMIC DNA]</scope>
    <source>
        <strain evidence="4 5">W9851</strain>
    </source>
</reference>
<dbReference type="EMBL" id="JNFP01000019">
    <property type="protein sequence ID" value="KIA63672.1"/>
    <property type="molecule type" value="Genomic_DNA"/>
</dbReference>
<gene>
    <name evidence="4" type="ORF">FG87_17805</name>
</gene>
<dbReference type="PANTHER" id="PTHR30055:SF226">
    <property type="entry name" value="HTH-TYPE TRANSCRIPTIONAL REGULATOR PKSA"/>
    <property type="match status" value="1"/>
</dbReference>
<dbReference type="InterPro" id="IPR036271">
    <property type="entry name" value="Tet_transcr_reg_TetR-rel_C_sf"/>
</dbReference>
<feature type="DNA-binding region" description="H-T-H motif" evidence="2">
    <location>
        <begin position="43"/>
        <end position="62"/>
    </location>
</feature>
<dbReference type="Gene3D" id="1.10.10.60">
    <property type="entry name" value="Homeodomain-like"/>
    <property type="match status" value="1"/>
</dbReference>
<organism evidence="4 5">
    <name type="scientific">Nocardia vulneris</name>
    <dbReference type="NCBI Taxonomy" id="1141657"/>
    <lineage>
        <taxon>Bacteria</taxon>
        <taxon>Bacillati</taxon>
        <taxon>Actinomycetota</taxon>
        <taxon>Actinomycetes</taxon>
        <taxon>Mycobacteriales</taxon>
        <taxon>Nocardiaceae</taxon>
        <taxon>Nocardia</taxon>
    </lineage>
</organism>
<dbReference type="SUPFAM" id="SSF48498">
    <property type="entry name" value="Tetracyclin repressor-like, C-terminal domain"/>
    <property type="match status" value="1"/>
</dbReference>
<dbReference type="Gene3D" id="1.10.357.10">
    <property type="entry name" value="Tetracycline Repressor, domain 2"/>
    <property type="match status" value="1"/>
</dbReference>
<sequence>MVESKSSRTYDGVLVAERRAERRTQFLIAGLAVYGTEGYTSSTIAMVCKRAGLARAQFYEHFENREDLLLAVYDMVQADARSAAAAAVEAAPEGDFLARARAAMQAYANAVGSDPNRARVSYVEVVGVSARVEQHRIDQREIWVQFFIDELKQNLGSDFVPPGGYRAAATGFIGALMALVHQWSISEPRTDLAAATEVLTAFLVGLVRR</sequence>
<dbReference type="PROSITE" id="PS50977">
    <property type="entry name" value="HTH_TETR_2"/>
    <property type="match status" value="1"/>
</dbReference>
<proteinExistence type="predicted"/>